<dbReference type="GO" id="GO:0031267">
    <property type="term" value="F:small GTPase binding"/>
    <property type="evidence" value="ECO:0007669"/>
    <property type="project" value="TreeGrafter"/>
</dbReference>
<evidence type="ECO:0000256" key="1">
    <source>
        <dbReference type="ARBA" id="ARBA00022468"/>
    </source>
</evidence>
<proteinExistence type="predicted"/>
<dbReference type="Proteomes" id="UP000195012">
    <property type="component" value="Unassembled WGS sequence"/>
</dbReference>
<dbReference type="PANTHER" id="PTHR24113">
    <property type="entry name" value="RAN GTPASE-ACTIVATING PROTEIN 1"/>
    <property type="match status" value="1"/>
</dbReference>
<dbReference type="GO" id="GO:0005096">
    <property type="term" value="F:GTPase activator activity"/>
    <property type="evidence" value="ECO:0007669"/>
    <property type="project" value="UniProtKB-KW"/>
</dbReference>
<dbReference type="OrthoDB" id="429162at2759"/>
<sequence>MSHKIKIRDNVMYATSPIINEDDIADFVSNMNVYKWEGETNALGGKPPGCLTYDSATSLPEETAHSYPVKEVQLGSLKISDWGMSILIPCLLRSSNLVTLNLSSNDLTNDSAKILAKCLKYLPKLVSLNLSNNLINSDGANEIIEEFFSPKFTSKRGFSPGEKHIDTNFHLNSQAKNAIKNMHTNIRELDLSDNYLGPSVLLKLSQIISKDNNEKIKLYIKNSQLSDSNLSNFFEKCTHIQSLNLSENGIGSSLFSKHMEILFKSQLNLKELHLSNICFDKNGTNKQVDGNELLKHMVNQLNEAPNLSILSFANNRVNDHGFSFFCEFLKKNKNNITAIDFSNNQISNMNELSEALKNNETLKMINLSNNRITDGSLKHFCYDTLSSNISITELSLSNNDLTDFSCAYLADALTMQCKIVERSIKLKAQLQSGETSSTMELTLRTEQVGIKDDLSGQDELHHAHTLPSGHLHAWEEFPEIDSQKSTSNSSEDSSVPVHLAKAKKTNFKNDHSQMINKLKELITNRHNEQHNFFSCIGIPSLNRATETSKLLFLQEKRRNLIYNKNDDFYHSCDSFSLNCFKGLKYLNISGCPINTQGLTLLINSFNMPYCPLEFLDVSSSASDLMDATHQAFASLITEKKSKFEKNDNFHFEHLPLTVRGVAPTLIPLNDSEDNTDGDSIESEWWNYKQGD</sequence>
<comment type="caution">
    <text evidence="4">The sequence shown here is derived from an EMBL/GenBank/DDBJ whole genome shotgun (WGS) entry which is preliminary data.</text>
</comment>
<dbReference type="AlphaFoldDB" id="A0A1Y3DG77"/>
<dbReference type="Gene3D" id="3.80.10.10">
    <property type="entry name" value="Ribonuclease Inhibitor"/>
    <property type="match status" value="2"/>
</dbReference>
<dbReference type="Pfam" id="PF13516">
    <property type="entry name" value="LRR_6"/>
    <property type="match status" value="4"/>
</dbReference>
<protein>
    <submittedName>
        <fullName evidence="4">Leucine-rich repeat protein</fullName>
    </submittedName>
</protein>
<dbReference type="SMART" id="SM00368">
    <property type="entry name" value="LRR_RI"/>
    <property type="match status" value="7"/>
</dbReference>
<dbReference type="VEuPathDB" id="PlasmoDB:PKA1H_140075400"/>
<dbReference type="GO" id="GO:0005634">
    <property type="term" value="C:nucleus"/>
    <property type="evidence" value="ECO:0007669"/>
    <property type="project" value="TreeGrafter"/>
</dbReference>
<evidence type="ECO:0000313" key="5">
    <source>
        <dbReference type="Proteomes" id="UP000195012"/>
    </source>
</evidence>
<dbReference type="EMBL" id="NETL01000028">
    <property type="protein sequence ID" value="OTN63632.1"/>
    <property type="molecule type" value="Genomic_DNA"/>
</dbReference>
<dbReference type="VEuPathDB" id="PlasmoDB:PKNOH_S140287900"/>
<gene>
    <name evidence="4" type="primary">LRR12</name>
    <name evidence="4" type="ORF">PKNOH_S140287900</name>
</gene>
<dbReference type="InterPro" id="IPR001611">
    <property type="entry name" value="Leu-rich_rpt"/>
</dbReference>
<evidence type="ECO:0000313" key="4">
    <source>
        <dbReference type="EMBL" id="OTN63632.1"/>
    </source>
</evidence>
<dbReference type="SUPFAM" id="SSF52047">
    <property type="entry name" value="RNI-like"/>
    <property type="match status" value="2"/>
</dbReference>
<dbReference type="GO" id="GO:0005829">
    <property type="term" value="C:cytosol"/>
    <property type="evidence" value="ECO:0007669"/>
    <property type="project" value="TreeGrafter"/>
</dbReference>
<accession>A0A1Y3DG77</accession>
<evidence type="ECO:0000256" key="2">
    <source>
        <dbReference type="ARBA" id="ARBA00022614"/>
    </source>
</evidence>
<dbReference type="VEuPathDB" id="PlasmoDB:PKNH_1469300"/>
<dbReference type="InterPro" id="IPR027038">
    <property type="entry name" value="RanGap"/>
</dbReference>
<organism evidence="4 5">
    <name type="scientific">Plasmodium knowlesi</name>
    <dbReference type="NCBI Taxonomy" id="5850"/>
    <lineage>
        <taxon>Eukaryota</taxon>
        <taxon>Sar</taxon>
        <taxon>Alveolata</taxon>
        <taxon>Apicomplexa</taxon>
        <taxon>Aconoidasida</taxon>
        <taxon>Haemosporida</taxon>
        <taxon>Plasmodiidae</taxon>
        <taxon>Plasmodium</taxon>
        <taxon>Plasmodium (Plasmodium)</taxon>
    </lineage>
</organism>
<dbReference type="PANTHER" id="PTHR24113:SF12">
    <property type="entry name" value="RAN GTPASE-ACTIVATING PROTEIN 1"/>
    <property type="match status" value="1"/>
</dbReference>
<keyword evidence="2" id="KW-0433">Leucine-rich repeat</keyword>
<dbReference type="GO" id="GO:0006913">
    <property type="term" value="P:nucleocytoplasmic transport"/>
    <property type="evidence" value="ECO:0007669"/>
    <property type="project" value="TreeGrafter"/>
</dbReference>
<keyword evidence="3" id="KW-0677">Repeat</keyword>
<dbReference type="InterPro" id="IPR032675">
    <property type="entry name" value="LRR_dom_sf"/>
</dbReference>
<name>A0A1Y3DG77_PLAKN</name>
<reference evidence="4 5" key="1">
    <citation type="submission" date="2017-05" db="EMBL/GenBank/DDBJ databases">
        <title>PacBio assembly of a Plasmodium knowlesi genome sequence with Hi-C correction and manual annotation of the SICAvar gene family.</title>
        <authorList>
            <person name="Lapp S.A."/>
            <person name="Geraldo J.A."/>
            <person name="Chien J.-T."/>
            <person name="Ay F."/>
            <person name="Pakala S.B."/>
            <person name="Batugedara G."/>
            <person name="Humphrey J.C."/>
            <person name="Debarry J.D."/>
            <person name="Le Roch K.G."/>
            <person name="Galinski M.R."/>
            <person name="Kissinger J.C."/>
        </authorList>
    </citation>
    <scope>NUCLEOTIDE SEQUENCE [LARGE SCALE GENOMIC DNA]</scope>
    <source>
        <strain evidence="5">Malayan Strain Pk1 (A+)</strain>
    </source>
</reference>
<keyword evidence="1" id="KW-0343">GTPase activation</keyword>
<dbReference type="eggNOG" id="ENOG502T6AS">
    <property type="taxonomic scope" value="Eukaryota"/>
</dbReference>
<evidence type="ECO:0000256" key="3">
    <source>
        <dbReference type="ARBA" id="ARBA00022737"/>
    </source>
</evidence>
<dbReference type="GO" id="GO:0048471">
    <property type="term" value="C:perinuclear region of cytoplasm"/>
    <property type="evidence" value="ECO:0007669"/>
    <property type="project" value="TreeGrafter"/>
</dbReference>